<dbReference type="EMBL" id="KZ772746">
    <property type="protein sequence ID" value="PTQ35023.1"/>
    <property type="molecule type" value="Genomic_DNA"/>
</dbReference>
<proteinExistence type="predicted"/>
<feature type="compositionally biased region" description="Basic residues" evidence="1">
    <location>
        <begin position="52"/>
        <end position="63"/>
    </location>
</feature>
<feature type="region of interest" description="Disordered" evidence="1">
    <location>
        <begin position="41"/>
        <end position="64"/>
    </location>
</feature>
<dbReference type="AlphaFoldDB" id="A0A2R6WMD9"/>
<sequence>MIWYRTKTRPPSTTKHMCELIWRLVRANGWQIRWSPARDERRERVREGSKRKESKGKQKRGTRRVAMWKSHDDGWCIARLDEQMEPCCSH</sequence>
<dbReference type="Gramene" id="Mp7g03780.1">
    <property type="protein sequence ID" value="Mp7g03780.1.cds1"/>
    <property type="gene ID" value="Mp7g03780"/>
</dbReference>
<gene>
    <name evidence="2" type="ORF">MARPO_0074s0019</name>
</gene>
<keyword evidence="3" id="KW-1185">Reference proteome</keyword>
<protein>
    <submittedName>
        <fullName evidence="2">Uncharacterized protein</fullName>
    </submittedName>
</protein>
<organism evidence="2 3">
    <name type="scientific">Marchantia polymorpha</name>
    <name type="common">Common liverwort</name>
    <name type="synonym">Marchantia aquatica</name>
    <dbReference type="NCBI Taxonomy" id="3197"/>
    <lineage>
        <taxon>Eukaryota</taxon>
        <taxon>Viridiplantae</taxon>
        <taxon>Streptophyta</taxon>
        <taxon>Embryophyta</taxon>
        <taxon>Marchantiophyta</taxon>
        <taxon>Marchantiopsida</taxon>
        <taxon>Marchantiidae</taxon>
        <taxon>Marchantiales</taxon>
        <taxon>Marchantiaceae</taxon>
        <taxon>Marchantia</taxon>
    </lineage>
</organism>
<evidence type="ECO:0000313" key="2">
    <source>
        <dbReference type="EMBL" id="PTQ35023.1"/>
    </source>
</evidence>
<feature type="compositionally biased region" description="Basic and acidic residues" evidence="1">
    <location>
        <begin position="41"/>
        <end position="51"/>
    </location>
</feature>
<name>A0A2R6WMD9_MARPO</name>
<evidence type="ECO:0000313" key="3">
    <source>
        <dbReference type="Proteomes" id="UP000244005"/>
    </source>
</evidence>
<reference evidence="3" key="1">
    <citation type="journal article" date="2017" name="Cell">
        <title>Insights into land plant evolution garnered from the Marchantia polymorpha genome.</title>
        <authorList>
            <person name="Bowman J.L."/>
            <person name="Kohchi T."/>
            <person name="Yamato K.T."/>
            <person name="Jenkins J."/>
            <person name="Shu S."/>
            <person name="Ishizaki K."/>
            <person name="Yamaoka S."/>
            <person name="Nishihama R."/>
            <person name="Nakamura Y."/>
            <person name="Berger F."/>
            <person name="Adam C."/>
            <person name="Aki S.S."/>
            <person name="Althoff F."/>
            <person name="Araki T."/>
            <person name="Arteaga-Vazquez M.A."/>
            <person name="Balasubrmanian S."/>
            <person name="Barry K."/>
            <person name="Bauer D."/>
            <person name="Boehm C.R."/>
            <person name="Briginshaw L."/>
            <person name="Caballero-Perez J."/>
            <person name="Catarino B."/>
            <person name="Chen F."/>
            <person name="Chiyoda S."/>
            <person name="Chovatia M."/>
            <person name="Davies K.M."/>
            <person name="Delmans M."/>
            <person name="Demura T."/>
            <person name="Dierschke T."/>
            <person name="Dolan L."/>
            <person name="Dorantes-Acosta A.E."/>
            <person name="Eklund D.M."/>
            <person name="Florent S.N."/>
            <person name="Flores-Sandoval E."/>
            <person name="Fujiyama A."/>
            <person name="Fukuzawa H."/>
            <person name="Galik B."/>
            <person name="Grimanelli D."/>
            <person name="Grimwood J."/>
            <person name="Grossniklaus U."/>
            <person name="Hamada T."/>
            <person name="Haseloff J."/>
            <person name="Hetherington A.J."/>
            <person name="Higo A."/>
            <person name="Hirakawa Y."/>
            <person name="Hundley H.N."/>
            <person name="Ikeda Y."/>
            <person name="Inoue K."/>
            <person name="Inoue S.I."/>
            <person name="Ishida S."/>
            <person name="Jia Q."/>
            <person name="Kakita M."/>
            <person name="Kanazawa T."/>
            <person name="Kawai Y."/>
            <person name="Kawashima T."/>
            <person name="Kennedy M."/>
            <person name="Kinose K."/>
            <person name="Kinoshita T."/>
            <person name="Kohara Y."/>
            <person name="Koide E."/>
            <person name="Komatsu K."/>
            <person name="Kopischke S."/>
            <person name="Kubo M."/>
            <person name="Kyozuka J."/>
            <person name="Lagercrantz U."/>
            <person name="Lin S.S."/>
            <person name="Lindquist E."/>
            <person name="Lipzen A.M."/>
            <person name="Lu C.W."/>
            <person name="De Luna E."/>
            <person name="Martienssen R.A."/>
            <person name="Minamino N."/>
            <person name="Mizutani M."/>
            <person name="Mizutani M."/>
            <person name="Mochizuki N."/>
            <person name="Monte I."/>
            <person name="Mosher R."/>
            <person name="Nagasaki H."/>
            <person name="Nakagami H."/>
            <person name="Naramoto S."/>
            <person name="Nishitani K."/>
            <person name="Ohtani M."/>
            <person name="Okamoto T."/>
            <person name="Okumura M."/>
            <person name="Phillips J."/>
            <person name="Pollak B."/>
            <person name="Reinders A."/>
            <person name="Rovekamp M."/>
            <person name="Sano R."/>
            <person name="Sawa S."/>
            <person name="Schmid M.W."/>
            <person name="Shirakawa M."/>
            <person name="Solano R."/>
            <person name="Spunde A."/>
            <person name="Suetsugu N."/>
            <person name="Sugano S."/>
            <person name="Sugiyama A."/>
            <person name="Sun R."/>
            <person name="Suzuki Y."/>
            <person name="Takenaka M."/>
            <person name="Takezawa D."/>
            <person name="Tomogane H."/>
            <person name="Tsuzuki M."/>
            <person name="Ueda T."/>
            <person name="Umeda M."/>
            <person name="Ward J.M."/>
            <person name="Watanabe Y."/>
            <person name="Yazaki K."/>
            <person name="Yokoyama R."/>
            <person name="Yoshitake Y."/>
            <person name="Yotsui I."/>
            <person name="Zachgo S."/>
            <person name="Schmutz J."/>
        </authorList>
    </citation>
    <scope>NUCLEOTIDE SEQUENCE [LARGE SCALE GENOMIC DNA]</scope>
    <source>
        <strain evidence="3">Tak-1</strain>
    </source>
</reference>
<dbReference type="Proteomes" id="UP000244005">
    <property type="component" value="Unassembled WGS sequence"/>
</dbReference>
<evidence type="ECO:0000256" key="1">
    <source>
        <dbReference type="SAM" id="MobiDB-lite"/>
    </source>
</evidence>
<accession>A0A2R6WMD9</accession>